<keyword evidence="2" id="KW-1185">Reference proteome</keyword>
<comment type="caution">
    <text evidence="1">The sequence shown here is derived from an EMBL/GenBank/DDBJ whole genome shotgun (WGS) entry which is preliminary data.</text>
</comment>
<organism evidence="1 2">
    <name type="scientific">Neophaeococcomyces mojaviensis</name>
    <dbReference type="NCBI Taxonomy" id="3383035"/>
    <lineage>
        <taxon>Eukaryota</taxon>
        <taxon>Fungi</taxon>
        <taxon>Dikarya</taxon>
        <taxon>Ascomycota</taxon>
        <taxon>Pezizomycotina</taxon>
        <taxon>Eurotiomycetes</taxon>
        <taxon>Chaetothyriomycetidae</taxon>
        <taxon>Chaetothyriales</taxon>
        <taxon>Chaetothyriales incertae sedis</taxon>
        <taxon>Neophaeococcomyces</taxon>
    </lineage>
</organism>
<dbReference type="EMBL" id="JAPDRQ010000203">
    <property type="protein sequence ID" value="KAJ9652362.1"/>
    <property type="molecule type" value="Genomic_DNA"/>
</dbReference>
<accession>A0ACC2ZXI3</accession>
<dbReference type="Proteomes" id="UP001172386">
    <property type="component" value="Unassembled WGS sequence"/>
</dbReference>
<name>A0ACC2ZXI3_9EURO</name>
<sequence>MYFAEHRYLGNCLQLPEHDSADAADKSAKQNPFTLENGLVTTYGEINGFSGDYFGLENPISLETKLEDRKLKFKRWFDLLGKEKSGKPKAEALRAELKDLNDKADAAISSGKDEELSKVYANNPLNITKLNAVSTSIPRAPGASFMELLKTNVDHFGPEARVVYNVGHAIALETAANGDLQKAYALNAFADHFLEDSFASGHMRTPRRQLYEIGKHGAELFAPVINASSNVMHEEDGMVGLWSQSPSGERWKSYGDGRLPDHIPGATTTALGQCQKALAVSVKEVHDAYTSKQVVPEAQFGAWQHAPILETISTQPENHKPLLEIKGGNIYYRTGGIKSTKYDEIKSPLDW</sequence>
<feature type="non-terminal residue" evidence="1">
    <location>
        <position position="351"/>
    </location>
</feature>
<evidence type="ECO:0000313" key="2">
    <source>
        <dbReference type="Proteomes" id="UP001172386"/>
    </source>
</evidence>
<proteinExistence type="predicted"/>
<evidence type="ECO:0000313" key="1">
    <source>
        <dbReference type="EMBL" id="KAJ9652362.1"/>
    </source>
</evidence>
<gene>
    <name evidence="1" type="ORF">H2198_008401</name>
</gene>
<protein>
    <submittedName>
        <fullName evidence="1">Uncharacterized protein</fullName>
    </submittedName>
</protein>
<reference evidence="1" key="1">
    <citation type="submission" date="2022-10" db="EMBL/GenBank/DDBJ databases">
        <title>Culturing micro-colonial fungi from biological soil crusts in the Mojave desert and describing Neophaeococcomyces mojavensis, and introducing the new genera and species Taxawa tesnikishii.</title>
        <authorList>
            <person name="Kurbessoian T."/>
            <person name="Stajich J.E."/>
        </authorList>
    </citation>
    <scope>NUCLEOTIDE SEQUENCE</scope>
    <source>
        <strain evidence="1">JES_112</strain>
    </source>
</reference>